<comment type="caution">
    <text evidence="1">The sequence shown here is derived from an EMBL/GenBank/DDBJ whole genome shotgun (WGS) entry which is preliminary data.</text>
</comment>
<proteinExistence type="predicted"/>
<dbReference type="EMBL" id="MU266816">
    <property type="protein sequence ID" value="KAH7918270.1"/>
    <property type="molecule type" value="Genomic_DNA"/>
</dbReference>
<keyword evidence="2" id="KW-1185">Reference proteome</keyword>
<gene>
    <name evidence="1" type="ORF">BV22DRAFT_990206</name>
</gene>
<organism evidence="1 2">
    <name type="scientific">Leucogyrophana mollusca</name>
    <dbReference type="NCBI Taxonomy" id="85980"/>
    <lineage>
        <taxon>Eukaryota</taxon>
        <taxon>Fungi</taxon>
        <taxon>Dikarya</taxon>
        <taxon>Basidiomycota</taxon>
        <taxon>Agaricomycotina</taxon>
        <taxon>Agaricomycetes</taxon>
        <taxon>Agaricomycetidae</taxon>
        <taxon>Boletales</taxon>
        <taxon>Boletales incertae sedis</taxon>
        <taxon>Leucogyrophana</taxon>
    </lineage>
</organism>
<name>A0ACB8AXL6_9AGAM</name>
<feature type="non-terminal residue" evidence="1">
    <location>
        <position position="1"/>
    </location>
</feature>
<evidence type="ECO:0000313" key="1">
    <source>
        <dbReference type="EMBL" id="KAH7918270.1"/>
    </source>
</evidence>
<dbReference type="Proteomes" id="UP000790709">
    <property type="component" value="Unassembled WGS sequence"/>
</dbReference>
<evidence type="ECO:0000313" key="2">
    <source>
        <dbReference type="Proteomes" id="UP000790709"/>
    </source>
</evidence>
<protein>
    <submittedName>
        <fullName evidence="1">Uncharacterized protein</fullName>
    </submittedName>
</protein>
<accession>A0ACB8AXL6</accession>
<sequence>LLYLGNGKIDDKDLPHRTKLTQMILDEYRKEYQKMKLELKNSLGRVSNTTDLWSDPNRDSFMGVTAHFMMRDQNGHLVYRAHLL</sequence>
<reference evidence="1" key="1">
    <citation type="journal article" date="2021" name="New Phytol.">
        <title>Evolutionary innovations through gain and loss of genes in the ectomycorrhizal Boletales.</title>
        <authorList>
            <person name="Wu G."/>
            <person name="Miyauchi S."/>
            <person name="Morin E."/>
            <person name="Kuo A."/>
            <person name="Drula E."/>
            <person name="Varga T."/>
            <person name="Kohler A."/>
            <person name="Feng B."/>
            <person name="Cao Y."/>
            <person name="Lipzen A."/>
            <person name="Daum C."/>
            <person name="Hundley H."/>
            <person name="Pangilinan J."/>
            <person name="Johnson J."/>
            <person name="Barry K."/>
            <person name="LaButti K."/>
            <person name="Ng V."/>
            <person name="Ahrendt S."/>
            <person name="Min B."/>
            <person name="Choi I.G."/>
            <person name="Park H."/>
            <person name="Plett J.M."/>
            <person name="Magnuson J."/>
            <person name="Spatafora J.W."/>
            <person name="Nagy L.G."/>
            <person name="Henrissat B."/>
            <person name="Grigoriev I.V."/>
            <person name="Yang Z.L."/>
            <person name="Xu J."/>
            <person name="Martin F.M."/>
        </authorList>
    </citation>
    <scope>NUCLEOTIDE SEQUENCE</scope>
    <source>
        <strain evidence="1">KUC20120723A-06</strain>
    </source>
</reference>
<feature type="non-terminal residue" evidence="1">
    <location>
        <position position="84"/>
    </location>
</feature>